<evidence type="ECO:0000313" key="2">
    <source>
        <dbReference type="Proteomes" id="UP001607303"/>
    </source>
</evidence>
<accession>A0ABD2CSI5</accession>
<dbReference type="AlphaFoldDB" id="A0ABD2CSI5"/>
<reference evidence="1 2" key="1">
    <citation type="journal article" date="2024" name="Ann. Entomol. Soc. Am.">
        <title>Genomic analyses of the southern and eastern yellowjacket wasps (Hymenoptera: Vespidae) reveal evolutionary signatures of social life.</title>
        <authorList>
            <person name="Catto M.A."/>
            <person name="Caine P.B."/>
            <person name="Orr S.E."/>
            <person name="Hunt B.G."/>
            <person name="Goodisman M.A.D."/>
        </authorList>
    </citation>
    <scope>NUCLEOTIDE SEQUENCE [LARGE SCALE GENOMIC DNA]</scope>
    <source>
        <strain evidence="1">232</strain>
        <tissue evidence="1">Head and thorax</tissue>
    </source>
</reference>
<protein>
    <submittedName>
        <fullName evidence="1">Inner centromere protein-like isoform X12</fullName>
    </submittedName>
</protein>
<name>A0ABD2CSI5_VESMC</name>
<proteinExistence type="predicted"/>
<sequence>MENIMLLQSVWLETNMKGLSQRTRVSHSLLADWKPTIHEKLSEVENLLGRSFVMGLRCLFVRIADDVRSEISCTDSTCEDIFQKDNYISKIICEEFTITRVDIFGRLAGLLWMLFCLPDFEFISPISDCPLVGGNVCHREKLSKPSIGRVSGLERSLAEDEEGDASTEAGRELKREVEVEVGASSNYERLGRMLTARSGPLGVPRSLGPLEGSDHLFLLPERALIMDSSRLRQDLAGLDFNLRFNILQTAPRGNVWLCEYTQIKAVTKFKNVEMDFSLTISIK</sequence>
<evidence type="ECO:0000313" key="1">
    <source>
        <dbReference type="EMBL" id="KAL2747961.1"/>
    </source>
</evidence>
<gene>
    <name evidence="1" type="ORF">V1477_003856</name>
</gene>
<organism evidence="1 2">
    <name type="scientific">Vespula maculifrons</name>
    <name type="common">Eastern yellow jacket</name>
    <name type="synonym">Wasp</name>
    <dbReference type="NCBI Taxonomy" id="7453"/>
    <lineage>
        <taxon>Eukaryota</taxon>
        <taxon>Metazoa</taxon>
        <taxon>Ecdysozoa</taxon>
        <taxon>Arthropoda</taxon>
        <taxon>Hexapoda</taxon>
        <taxon>Insecta</taxon>
        <taxon>Pterygota</taxon>
        <taxon>Neoptera</taxon>
        <taxon>Endopterygota</taxon>
        <taxon>Hymenoptera</taxon>
        <taxon>Apocrita</taxon>
        <taxon>Aculeata</taxon>
        <taxon>Vespoidea</taxon>
        <taxon>Vespidae</taxon>
        <taxon>Vespinae</taxon>
        <taxon>Vespula</taxon>
    </lineage>
</organism>
<keyword evidence="2" id="KW-1185">Reference proteome</keyword>
<dbReference type="Proteomes" id="UP001607303">
    <property type="component" value="Unassembled WGS sequence"/>
</dbReference>
<comment type="caution">
    <text evidence="1">The sequence shown here is derived from an EMBL/GenBank/DDBJ whole genome shotgun (WGS) entry which is preliminary data.</text>
</comment>
<dbReference type="EMBL" id="JAYRBN010000034">
    <property type="protein sequence ID" value="KAL2747961.1"/>
    <property type="molecule type" value="Genomic_DNA"/>
</dbReference>